<name>A0A517WFH3_9PLAN</name>
<dbReference type="AlphaFoldDB" id="A0A517WFH3"/>
<evidence type="ECO:0000313" key="2">
    <source>
        <dbReference type="Proteomes" id="UP000320722"/>
    </source>
</evidence>
<dbReference type="EMBL" id="CP036347">
    <property type="protein sequence ID" value="QDU04018.1"/>
    <property type="molecule type" value="Genomic_DNA"/>
</dbReference>
<organism evidence="1 2">
    <name type="scientific">Gimesia chilikensis</name>
    <dbReference type="NCBI Taxonomy" id="2605989"/>
    <lineage>
        <taxon>Bacteria</taxon>
        <taxon>Pseudomonadati</taxon>
        <taxon>Planctomycetota</taxon>
        <taxon>Planctomycetia</taxon>
        <taxon>Planctomycetales</taxon>
        <taxon>Planctomycetaceae</taxon>
        <taxon>Gimesia</taxon>
    </lineage>
</organism>
<protein>
    <submittedName>
        <fullName evidence="1">Uncharacterized protein</fullName>
    </submittedName>
</protein>
<reference evidence="1 2" key="1">
    <citation type="submission" date="2019-02" db="EMBL/GenBank/DDBJ databases">
        <title>Deep-cultivation of Planctomycetes and their phenomic and genomic characterization uncovers novel biology.</title>
        <authorList>
            <person name="Wiegand S."/>
            <person name="Jogler M."/>
            <person name="Boedeker C."/>
            <person name="Pinto D."/>
            <person name="Vollmers J."/>
            <person name="Rivas-Marin E."/>
            <person name="Kohn T."/>
            <person name="Peeters S.H."/>
            <person name="Heuer A."/>
            <person name="Rast P."/>
            <person name="Oberbeckmann S."/>
            <person name="Bunk B."/>
            <person name="Jeske O."/>
            <person name="Meyerdierks A."/>
            <person name="Storesund J.E."/>
            <person name="Kallscheuer N."/>
            <person name="Luecker S."/>
            <person name="Lage O.M."/>
            <person name="Pohl T."/>
            <person name="Merkel B.J."/>
            <person name="Hornburger P."/>
            <person name="Mueller R.-W."/>
            <person name="Bruemmer F."/>
            <person name="Labrenz M."/>
            <person name="Spormann A.M."/>
            <person name="Op den Camp H."/>
            <person name="Overmann J."/>
            <person name="Amann R."/>
            <person name="Jetten M.S.M."/>
            <person name="Mascher T."/>
            <person name="Medema M.H."/>
            <person name="Devos D.P."/>
            <person name="Kaster A.-K."/>
            <person name="Ovreas L."/>
            <person name="Rohde M."/>
            <person name="Galperin M.Y."/>
            <person name="Jogler C."/>
        </authorList>
    </citation>
    <scope>NUCLEOTIDE SEQUENCE [LARGE SCALE GENOMIC DNA]</scope>
    <source>
        <strain evidence="1 2">V6</strain>
    </source>
</reference>
<evidence type="ECO:0000313" key="1">
    <source>
        <dbReference type="EMBL" id="QDU04018.1"/>
    </source>
</evidence>
<accession>A0A517WFH3</accession>
<gene>
    <name evidence="1" type="ORF">V6x_37430</name>
</gene>
<dbReference type="Proteomes" id="UP000320722">
    <property type="component" value="Chromosome"/>
</dbReference>
<dbReference type="RefSeq" id="WP_145041825.1">
    <property type="nucleotide sequence ID" value="NZ_CP036347.1"/>
</dbReference>
<proteinExistence type="predicted"/>
<sequence length="82" mass="9727">MSHHSIKTEKDKWYISEGFKGGIRPSSYEFKQEMIDHNQGTIKMILAGPFYTREDADAELLHEKYKEFYEPFVWQCTSDMAE</sequence>